<feature type="transmembrane region" description="Helical" evidence="1">
    <location>
        <begin position="7"/>
        <end position="28"/>
    </location>
</feature>
<keyword evidence="1" id="KW-0472">Membrane</keyword>
<keyword evidence="1" id="KW-0812">Transmembrane</keyword>
<keyword evidence="4" id="KW-1185">Reference proteome</keyword>
<protein>
    <submittedName>
        <fullName evidence="3">Pilus assembly protein</fullName>
    </submittedName>
</protein>
<dbReference type="EMBL" id="SATR01000007">
    <property type="protein sequence ID" value="TFH92428.1"/>
    <property type="molecule type" value="Genomic_DNA"/>
</dbReference>
<dbReference type="InterPro" id="IPR012495">
    <property type="entry name" value="TadE-like_dom"/>
</dbReference>
<organism evidence="3 4">
    <name type="scientific">Vibrio ouci</name>
    <dbReference type="NCBI Taxonomy" id="2499078"/>
    <lineage>
        <taxon>Bacteria</taxon>
        <taxon>Pseudomonadati</taxon>
        <taxon>Pseudomonadota</taxon>
        <taxon>Gammaproteobacteria</taxon>
        <taxon>Vibrionales</taxon>
        <taxon>Vibrionaceae</taxon>
        <taxon>Vibrio</taxon>
    </lineage>
</organism>
<name>A0A4Y8WJG7_9VIBR</name>
<dbReference type="AlphaFoldDB" id="A0A4Y8WJG7"/>
<feature type="domain" description="TadE-like" evidence="2">
    <location>
        <begin position="7"/>
        <end position="49"/>
    </location>
</feature>
<evidence type="ECO:0000313" key="4">
    <source>
        <dbReference type="Proteomes" id="UP000297753"/>
    </source>
</evidence>
<evidence type="ECO:0000259" key="2">
    <source>
        <dbReference type="Pfam" id="PF07811"/>
    </source>
</evidence>
<dbReference type="OrthoDB" id="5906122at2"/>
<gene>
    <name evidence="3" type="ORF">ELS82_06905</name>
</gene>
<dbReference type="Proteomes" id="UP000297753">
    <property type="component" value="Unassembled WGS sequence"/>
</dbReference>
<keyword evidence="1" id="KW-1133">Transmembrane helix</keyword>
<dbReference type="Pfam" id="PF07811">
    <property type="entry name" value="TadE"/>
    <property type="match status" value="1"/>
</dbReference>
<comment type="caution">
    <text evidence="3">The sequence shown here is derived from an EMBL/GenBank/DDBJ whole genome shotgun (WGS) entry which is preliminary data.</text>
</comment>
<accession>A0A4Y8WJG7</accession>
<reference evidence="3 4" key="1">
    <citation type="submission" date="2019-01" db="EMBL/GenBank/DDBJ databases">
        <title>Vibrio BEI176 sp. nov, a marine bacterium isolated from China: eastern marignal seas.</title>
        <authorList>
            <person name="Li B."/>
        </authorList>
    </citation>
    <scope>NUCLEOTIDE SEQUENCE [LARGE SCALE GENOMIC DNA]</scope>
    <source>
        <strain evidence="3 4">BEI176</strain>
    </source>
</reference>
<proteinExistence type="predicted"/>
<evidence type="ECO:0000313" key="3">
    <source>
        <dbReference type="EMBL" id="TFH92428.1"/>
    </source>
</evidence>
<evidence type="ECO:0000256" key="1">
    <source>
        <dbReference type="SAM" id="Phobius"/>
    </source>
</evidence>
<sequence length="142" mass="15254">MLRKQKGLAAVELIIGLPILLLLLVAVVEVARVFVEMNTLNKAVRVGARYASTLSQMSGCGPIISAQNDVKQFVVYGTLNTGTSALIDNLSTTDVTVSCENNQFVTVSANYTFEPLFSTKIPNTEFSLAVPMNAATVARLDQ</sequence>